<dbReference type="EMBL" id="BOSE01000002">
    <property type="protein sequence ID" value="GIP15677.1"/>
    <property type="molecule type" value="Genomic_DNA"/>
</dbReference>
<feature type="domain" description="N-acetyltransferase" evidence="2">
    <location>
        <begin position="1"/>
        <end position="181"/>
    </location>
</feature>
<comment type="caution">
    <text evidence="3">The sequence shown here is derived from an EMBL/GenBank/DDBJ whole genome shotgun (WGS) entry which is preliminary data.</text>
</comment>
<dbReference type="Pfam" id="PF00583">
    <property type="entry name" value="Acetyltransf_1"/>
    <property type="match status" value="1"/>
</dbReference>
<dbReference type="PROSITE" id="PS51186">
    <property type="entry name" value="GNAT"/>
    <property type="match status" value="2"/>
</dbReference>
<feature type="domain" description="N-acetyltransferase" evidence="2">
    <location>
        <begin position="190"/>
        <end position="325"/>
    </location>
</feature>
<dbReference type="InterPro" id="IPR016181">
    <property type="entry name" value="Acyl_CoA_acyltransferase"/>
</dbReference>
<sequence>MEVRPFIASDTKQAAALWNEQATKFHYKPLTEEEFYSTFIDQRYYDAACTFVAVEEDRVVGFAAGCTGDDLPLGELAGYITTVIMNENASAEQMDAMIERLEARFAELGKVQAEVLFFNPVKLIWTMPSAPGHEHNNAPGIDRAMPLYERLLARGYADRATQCGMHLQLGSFEIPESILGKEEQAKQKGYSVVRYNAAQHAGLAEMLEGLQNPQWITDVARYAEQGVPLPVAVYEGACVGFAGPIIRQENGRAFFCGVGVHPAHEGHGLGSVLFFRMVEAFQEANCDYITLFTGENNPALRIYEKAGFKTEKQFAILRKELETNV</sequence>
<proteinExistence type="predicted"/>
<gene>
    <name evidence="3" type="ORF">J40TS1_13190</name>
</gene>
<dbReference type="SUPFAM" id="SSF55729">
    <property type="entry name" value="Acyl-CoA N-acyltransferases (Nat)"/>
    <property type="match status" value="2"/>
</dbReference>
<dbReference type="Gene3D" id="3.40.630.30">
    <property type="match status" value="1"/>
</dbReference>
<protein>
    <recommendedName>
        <fullName evidence="2">N-acetyltransferase domain-containing protein</fullName>
    </recommendedName>
</protein>
<evidence type="ECO:0000313" key="3">
    <source>
        <dbReference type="EMBL" id="GIP15677.1"/>
    </source>
</evidence>
<keyword evidence="1" id="KW-0175">Coiled coil</keyword>
<evidence type="ECO:0000259" key="2">
    <source>
        <dbReference type="PROSITE" id="PS51186"/>
    </source>
</evidence>
<name>A0A919YJS0_9BACL</name>
<organism evidence="3 4">
    <name type="scientific">Paenibacillus montaniterrae</name>
    <dbReference type="NCBI Taxonomy" id="429341"/>
    <lineage>
        <taxon>Bacteria</taxon>
        <taxon>Bacillati</taxon>
        <taxon>Bacillota</taxon>
        <taxon>Bacilli</taxon>
        <taxon>Bacillales</taxon>
        <taxon>Paenibacillaceae</taxon>
        <taxon>Paenibacillus</taxon>
    </lineage>
</organism>
<dbReference type="InterPro" id="IPR000182">
    <property type="entry name" value="GNAT_dom"/>
</dbReference>
<dbReference type="CDD" id="cd04301">
    <property type="entry name" value="NAT_SF"/>
    <property type="match status" value="1"/>
</dbReference>
<reference evidence="3" key="1">
    <citation type="submission" date="2021-03" db="EMBL/GenBank/DDBJ databases">
        <title>Antimicrobial resistance genes in bacteria isolated from Japanese honey, and their potential for conferring macrolide and lincosamide resistance in the American foulbrood pathogen Paenibacillus larvae.</title>
        <authorList>
            <person name="Okamoto M."/>
            <person name="Kumagai M."/>
            <person name="Kanamori H."/>
            <person name="Takamatsu D."/>
        </authorList>
    </citation>
    <scope>NUCLEOTIDE SEQUENCE</scope>
    <source>
        <strain evidence="3">J40TS1</strain>
    </source>
</reference>
<evidence type="ECO:0000256" key="1">
    <source>
        <dbReference type="SAM" id="Coils"/>
    </source>
</evidence>
<evidence type="ECO:0000313" key="4">
    <source>
        <dbReference type="Proteomes" id="UP000683139"/>
    </source>
</evidence>
<keyword evidence="4" id="KW-1185">Reference proteome</keyword>
<dbReference type="Proteomes" id="UP000683139">
    <property type="component" value="Unassembled WGS sequence"/>
</dbReference>
<dbReference type="RefSeq" id="WP_213513964.1">
    <property type="nucleotide sequence ID" value="NZ_BOSE01000002.1"/>
</dbReference>
<accession>A0A919YJS0</accession>
<dbReference type="PANTHER" id="PTHR43072">
    <property type="entry name" value="N-ACETYLTRANSFERASE"/>
    <property type="match status" value="1"/>
</dbReference>
<dbReference type="GO" id="GO:0016747">
    <property type="term" value="F:acyltransferase activity, transferring groups other than amino-acyl groups"/>
    <property type="evidence" value="ECO:0007669"/>
    <property type="project" value="InterPro"/>
</dbReference>
<feature type="coiled-coil region" evidence="1">
    <location>
        <begin position="84"/>
        <end position="111"/>
    </location>
</feature>
<dbReference type="AlphaFoldDB" id="A0A919YJS0"/>